<gene>
    <name evidence="5" type="ORF">PGQ11_014414</name>
</gene>
<dbReference type="EMBL" id="JAPCWZ010000009">
    <property type="protein sequence ID" value="KAK8851935.1"/>
    <property type="molecule type" value="Genomic_DNA"/>
</dbReference>
<dbReference type="PIRSF" id="PIRSF000137">
    <property type="entry name" value="Alcohol_oxidase"/>
    <property type="match status" value="1"/>
</dbReference>
<dbReference type="SUPFAM" id="SSF51905">
    <property type="entry name" value="FAD/NAD(P)-binding domain"/>
    <property type="match status" value="1"/>
</dbReference>
<feature type="domain" description="Glucose-methanol-choline oxidoreductase N-terminal" evidence="4">
    <location>
        <begin position="276"/>
        <end position="290"/>
    </location>
</feature>
<proteinExistence type="inferred from homology"/>
<keyword evidence="2" id="KW-0285">Flavoprotein</keyword>
<evidence type="ECO:0000313" key="6">
    <source>
        <dbReference type="Proteomes" id="UP001390339"/>
    </source>
</evidence>
<dbReference type="Gene3D" id="3.30.560.10">
    <property type="entry name" value="Glucose Oxidase, domain 3"/>
    <property type="match status" value="1"/>
</dbReference>
<evidence type="ECO:0000313" key="5">
    <source>
        <dbReference type="EMBL" id="KAK8851935.1"/>
    </source>
</evidence>
<dbReference type="PROSITE" id="PS00624">
    <property type="entry name" value="GMC_OXRED_2"/>
    <property type="match status" value="1"/>
</dbReference>
<protein>
    <submittedName>
        <fullName evidence="5">Choline dehydrogenase</fullName>
    </submittedName>
</protein>
<evidence type="ECO:0000259" key="3">
    <source>
        <dbReference type="PROSITE" id="PS00623"/>
    </source>
</evidence>
<evidence type="ECO:0000256" key="1">
    <source>
        <dbReference type="ARBA" id="ARBA00010790"/>
    </source>
</evidence>
<comment type="similarity">
    <text evidence="1 2">Belongs to the GMC oxidoreductase family.</text>
</comment>
<dbReference type="InterPro" id="IPR007867">
    <property type="entry name" value="GMC_OxRtase_C"/>
</dbReference>
<dbReference type="Proteomes" id="UP001390339">
    <property type="component" value="Unassembled WGS sequence"/>
</dbReference>
<keyword evidence="6" id="KW-1185">Reference proteome</keyword>
<dbReference type="PANTHER" id="PTHR11552:SF123">
    <property type="entry name" value="GMC OXIDOREDUCTASE (AFU_ORTHOLOGUE AFUA_2G01770)-RELATED"/>
    <property type="match status" value="1"/>
</dbReference>
<dbReference type="Pfam" id="PF00732">
    <property type="entry name" value="GMC_oxred_N"/>
    <property type="match status" value="1"/>
</dbReference>
<dbReference type="InterPro" id="IPR000172">
    <property type="entry name" value="GMC_OxRdtase_N"/>
</dbReference>
<accession>A0ABR2HSX3</accession>
<comment type="caution">
    <text evidence="5">The sequence shown here is derived from an EMBL/GenBank/DDBJ whole genome shotgun (WGS) entry which is preliminary data.</text>
</comment>
<dbReference type="InterPro" id="IPR036188">
    <property type="entry name" value="FAD/NAD-bd_sf"/>
</dbReference>
<evidence type="ECO:0000256" key="2">
    <source>
        <dbReference type="RuleBase" id="RU003968"/>
    </source>
</evidence>
<dbReference type="InterPro" id="IPR012132">
    <property type="entry name" value="GMC_OxRdtase"/>
</dbReference>
<feature type="domain" description="Glucose-methanol-choline oxidoreductase N-terminal" evidence="3">
    <location>
        <begin position="89"/>
        <end position="112"/>
    </location>
</feature>
<dbReference type="PROSITE" id="PS00623">
    <property type="entry name" value="GMC_OXRED_1"/>
    <property type="match status" value="1"/>
</dbReference>
<organism evidence="5 6">
    <name type="scientific">Apiospora arundinis</name>
    <dbReference type="NCBI Taxonomy" id="335852"/>
    <lineage>
        <taxon>Eukaryota</taxon>
        <taxon>Fungi</taxon>
        <taxon>Dikarya</taxon>
        <taxon>Ascomycota</taxon>
        <taxon>Pezizomycotina</taxon>
        <taxon>Sordariomycetes</taxon>
        <taxon>Xylariomycetidae</taxon>
        <taxon>Amphisphaeriales</taxon>
        <taxon>Apiosporaceae</taxon>
        <taxon>Apiospora</taxon>
    </lineage>
</organism>
<dbReference type="Gene3D" id="3.50.50.60">
    <property type="entry name" value="FAD/NAD(P)-binding domain"/>
    <property type="match status" value="1"/>
</dbReference>
<evidence type="ECO:0000259" key="4">
    <source>
        <dbReference type="PROSITE" id="PS00624"/>
    </source>
</evidence>
<sequence>MADLADADYVVVGGGITGCVIASRLSQSGDSDQKKPQVVLLEAGPDPAGNPAAAGFLSGLSLLGSEYDYSFRTEPVSGTADRVHTLNVGKVLGGGSILNLGGWLRADAADYDDWGHAVGDERWSYAGLKPWFCKTERFFSGDDVDTDTEHYGRDGPMHVAPVSVGESGIRKYPLREPVREAWAELGVPANLRRKHGHNGGLVEFSENAREGMRQPAQSVYPLDDSENPVRVYTNTLVRRVIFSEKKDKNGVTTAIGVELADGRTITARKEVILCAGAFRTPQVLMLSGIGPSAVLEAQEIPLVHDAPDVGQNLHDHFALYLAYRLRDPSLGQALGSAAFQAKMDPKFSNSPLPWDWVVSQPLPAEVIEKHASEAGKTTTEKQYLQRNLFEVITIYVPPIPGIPIGGSHIATSTMLLRPTSRGAVTLRSRDPNDAPRIQPNHLATTLDRDTLVHAARTTLKAMLETTSMKAIVAGESPPSVIGLGSEGEGLESPLVPLTADDSEEVLEDRIRRTGMAHAHPGGTAAMGKVVDTEGKVLGVKGLRVADASIVPIPLGGHPQATLYAMAEQLASFILRDD</sequence>
<keyword evidence="2" id="KW-0274">FAD</keyword>
<dbReference type="SUPFAM" id="SSF54373">
    <property type="entry name" value="FAD-linked reductases, C-terminal domain"/>
    <property type="match status" value="1"/>
</dbReference>
<dbReference type="PANTHER" id="PTHR11552">
    <property type="entry name" value="GLUCOSE-METHANOL-CHOLINE GMC OXIDOREDUCTASE"/>
    <property type="match status" value="1"/>
</dbReference>
<dbReference type="Pfam" id="PF05199">
    <property type="entry name" value="GMC_oxred_C"/>
    <property type="match status" value="1"/>
</dbReference>
<name>A0ABR2HSX3_9PEZI</name>
<reference evidence="5 6" key="1">
    <citation type="journal article" date="2024" name="IMA Fungus">
        <title>Apiospora arundinis, a panoply of carbohydrate-active enzymes and secondary metabolites.</title>
        <authorList>
            <person name="Sorensen T."/>
            <person name="Petersen C."/>
            <person name="Muurmann A.T."/>
            <person name="Christiansen J.V."/>
            <person name="Brundto M.L."/>
            <person name="Overgaard C.K."/>
            <person name="Boysen A.T."/>
            <person name="Wollenberg R.D."/>
            <person name="Larsen T.O."/>
            <person name="Sorensen J.L."/>
            <person name="Nielsen K.L."/>
            <person name="Sondergaard T.E."/>
        </authorList>
    </citation>
    <scope>NUCLEOTIDE SEQUENCE [LARGE SCALE GENOMIC DNA]</scope>
    <source>
        <strain evidence="5 6">AAU 773</strain>
    </source>
</reference>